<dbReference type="InterPro" id="IPR021711">
    <property type="entry name" value="DUF3295"/>
</dbReference>
<feature type="compositionally biased region" description="Low complexity" evidence="1">
    <location>
        <begin position="373"/>
        <end position="397"/>
    </location>
</feature>
<feature type="compositionally biased region" description="Low complexity" evidence="1">
    <location>
        <begin position="405"/>
        <end position="417"/>
    </location>
</feature>
<evidence type="ECO:0000256" key="1">
    <source>
        <dbReference type="SAM" id="MobiDB-lite"/>
    </source>
</evidence>
<dbReference type="InterPro" id="IPR013860">
    <property type="entry name" value="AreA_GATA"/>
</dbReference>
<sequence>MSTDTPSISQLPPILVLSPHTLKTVDPDAESLFSLWTVFSKCKNSIENGRRLENMSWRLWNRERLWNSDGGLDIDTGDLVSIPGAGSGKTQNSSQVSAAKVENGIISTLGAANSTTSGKENSRTSHRVSTTKPDLTLMAAVDNPSPSLHDLPALSPTHSPTNLNHNHHHPHKHISSEELQHLFQLVNSDQKTPSKWGTCSKQQLKPSSQSECILTDGELTPTPNSILDSKLVASSIGPAVATAAAKAAARSVTNMTNISPASSTTPITSTESNNAPRLSAPNSSIPTSRELGVGSSSGSLTAPSTTASSSILANNSGTTTPLLRSAKTTPAPSRTVSSLFSRPKTTNYASSTLQENKRPVTELPLPVPTKPTASATFFARNSRRSSSSQSNPFSHSRTAQRRSFTTAPASGVGAPAAPTAPPAPGHTLSSVSKTSRQSRSSSSNVMAASISPHSDYSQAISDSSDDLSDTESDSDDERLSRRHRSATSTSIVRGFSPSNISISVVNRSASQKRISPVPTTSSSSWKPTKARPDKLPREKMFFIESSPSDSEFGGESLSSSEGSGAPSNGAAPPKPYNLADAIGGERSPQPLEESSTAKARDESVSETNNSGSSGSNSVVSQQRQHGHHHHHHHHHNHREERKRSSLFGHTKSQPALSKLAAPPVSKLQQLHKPTIKNDGLTDEQKKINAEKAIITDDEDDEDEDEDDIHDDDDEDDSAWDSVDDESDSSFDEESLFVREEELPKKPLVRPSLLSSLFLNRQDILQEQMNAKQRESSPFAPATAPGPSSSALTNELKANRGNPTRNGPTALPINPTDTILNATIATHIPPPGALSPRTTRRNMLSTELSESLRRNLLWERQQNGVPSLGINGANNSTSTMVPSAESSGATSPTGTNPGLLRRSHTSTGVMTMNSLGLNNPSSNPPTPDVEAWKEEMDDQNVDFNYHARGW</sequence>
<feature type="region of interest" description="Disordered" evidence="1">
    <location>
        <begin position="507"/>
        <end position="737"/>
    </location>
</feature>
<feature type="compositionally biased region" description="Polar residues" evidence="1">
    <location>
        <begin position="871"/>
        <end position="895"/>
    </location>
</feature>
<dbReference type="GO" id="GO:0006808">
    <property type="term" value="P:regulation of nitrogen utilization"/>
    <property type="evidence" value="ECO:0007669"/>
    <property type="project" value="TreeGrafter"/>
</dbReference>
<feature type="compositionally biased region" description="Low complexity" evidence="1">
    <location>
        <begin position="548"/>
        <end position="571"/>
    </location>
</feature>
<name>A0A167CGR1_9ASCO</name>
<feature type="compositionally biased region" description="Low complexity" evidence="1">
    <location>
        <begin position="429"/>
        <end position="451"/>
    </location>
</feature>
<keyword evidence="5" id="KW-1185">Reference proteome</keyword>
<feature type="compositionally biased region" description="Low complexity" evidence="1">
    <location>
        <begin position="775"/>
        <end position="790"/>
    </location>
</feature>
<dbReference type="InterPro" id="IPR053043">
    <property type="entry name" value="Ras-cAMP_regulatory"/>
</dbReference>
<dbReference type="GeneID" id="30036631"/>
<dbReference type="AlphaFoldDB" id="A0A167CGR1"/>
<feature type="compositionally biased region" description="Polar residues" evidence="1">
    <location>
        <begin position="110"/>
        <end position="119"/>
    </location>
</feature>
<feature type="compositionally biased region" description="Basic residues" evidence="1">
    <location>
        <begin position="624"/>
        <end position="636"/>
    </location>
</feature>
<dbReference type="PANTHER" id="PTHR28014:SF1">
    <property type="entry name" value="NEGATIVE REGULATOR OF RAS-CAMP PATHWAY"/>
    <property type="match status" value="1"/>
</dbReference>
<feature type="region of interest" description="Disordered" evidence="1">
    <location>
        <begin position="867"/>
        <end position="902"/>
    </location>
</feature>
<evidence type="ECO:0000259" key="3">
    <source>
        <dbReference type="Pfam" id="PF11702"/>
    </source>
</evidence>
<feature type="compositionally biased region" description="Low complexity" evidence="1">
    <location>
        <begin position="605"/>
        <end position="620"/>
    </location>
</feature>
<dbReference type="GO" id="GO:0000122">
    <property type="term" value="P:negative regulation of transcription by RNA polymerase II"/>
    <property type="evidence" value="ECO:0007669"/>
    <property type="project" value="TreeGrafter"/>
</dbReference>
<gene>
    <name evidence="4" type="ORF">AWJ20_4493</name>
</gene>
<feature type="compositionally biased region" description="Low complexity" evidence="1">
    <location>
        <begin position="294"/>
        <end position="313"/>
    </location>
</feature>
<dbReference type="OrthoDB" id="5054775at2759"/>
<feature type="compositionally biased region" description="Basic and acidic residues" evidence="1">
    <location>
        <begin position="530"/>
        <end position="541"/>
    </location>
</feature>
<proteinExistence type="predicted"/>
<dbReference type="GO" id="GO:0031930">
    <property type="term" value="P:mitochondria-nucleus signaling pathway"/>
    <property type="evidence" value="ECO:0007669"/>
    <property type="project" value="TreeGrafter"/>
</dbReference>
<protein>
    <submittedName>
        <fullName evidence="4">Uncharacterized protein</fullName>
    </submittedName>
</protein>
<evidence type="ECO:0000259" key="2">
    <source>
        <dbReference type="Pfam" id="PF08550"/>
    </source>
</evidence>
<feature type="domain" description="Nitrogen regulatory protein areA GATA-like" evidence="2">
    <location>
        <begin position="35"/>
        <end position="62"/>
    </location>
</feature>
<feature type="domain" description="DUF3295" evidence="3">
    <location>
        <begin position="430"/>
        <end position="862"/>
    </location>
</feature>
<evidence type="ECO:0000313" key="4">
    <source>
        <dbReference type="EMBL" id="ANB11672.1"/>
    </source>
</evidence>
<dbReference type="Pfam" id="PF08550">
    <property type="entry name" value="GATA_AreA"/>
    <property type="match status" value="1"/>
</dbReference>
<evidence type="ECO:0000313" key="5">
    <source>
        <dbReference type="Proteomes" id="UP000189580"/>
    </source>
</evidence>
<dbReference type="EMBL" id="CP014500">
    <property type="protein sequence ID" value="ANB11672.1"/>
    <property type="molecule type" value="Genomic_DNA"/>
</dbReference>
<feature type="compositionally biased region" description="Low complexity" evidence="1">
    <location>
        <begin position="515"/>
        <end position="527"/>
    </location>
</feature>
<feature type="compositionally biased region" description="Polar residues" evidence="1">
    <location>
        <begin position="314"/>
        <end position="354"/>
    </location>
</feature>
<dbReference type="Proteomes" id="UP000189580">
    <property type="component" value="Chromosome c"/>
</dbReference>
<dbReference type="RefSeq" id="XP_018734149.1">
    <property type="nucleotide sequence ID" value="XM_018881568.1"/>
</dbReference>
<feature type="compositionally biased region" description="Low complexity" evidence="1">
    <location>
        <begin position="257"/>
        <end position="274"/>
    </location>
</feature>
<accession>A0A167CGR1</accession>
<dbReference type="KEGG" id="slb:AWJ20_4493"/>
<dbReference type="Pfam" id="PF11702">
    <property type="entry name" value="DUF3295"/>
    <property type="match status" value="1"/>
</dbReference>
<dbReference type="GO" id="GO:0005737">
    <property type="term" value="C:cytoplasm"/>
    <property type="evidence" value="ECO:0007669"/>
    <property type="project" value="TreeGrafter"/>
</dbReference>
<reference evidence="4 5" key="1">
    <citation type="submission" date="2016-02" db="EMBL/GenBank/DDBJ databases">
        <title>Complete genome sequence and transcriptome regulation of the pentose utilising yeast Sugiyamaella lignohabitans.</title>
        <authorList>
            <person name="Bellasio M."/>
            <person name="Peymann A."/>
            <person name="Valli M."/>
            <person name="Sipitzky M."/>
            <person name="Graf A."/>
            <person name="Sauer M."/>
            <person name="Marx H."/>
            <person name="Mattanovich D."/>
        </authorList>
    </citation>
    <scope>NUCLEOTIDE SEQUENCE [LARGE SCALE GENOMIC DNA]</scope>
    <source>
        <strain evidence="4 5">CBS 10342</strain>
    </source>
</reference>
<organism evidence="4 5">
    <name type="scientific">Sugiyamaella lignohabitans</name>
    <dbReference type="NCBI Taxonomy" id="796027"/>
    <lineage>
        <taxon>Eukaryota</taxon>
        <taxon>Fungi</taxon>
        <taxon>Dikarya</taxon>
        <taxon>Ascomycota</taxon>
        <taxon>Saccharomycotina</taxon>
        <taxon>Dipodascomycetes</taxon>
        <taxon>Dipodascales</taxon>
        <taxon>Trichomonascaceae</taxon>
        <taxon>Sugiyamaella</taxon>
    </lineage>
</organism>
<feature type="region of interest" description="Disordered" evidence="1">
    <location>
        <begin position="769"/>
        <end position="813"/>
    </location>
</feature>
<feature type="region of interest" description="Disordered" evidence="1">
    <location>
        <begin position="257"/>
        <end position="490"/>
    </location>
</feature>
<feature type="compositionally biased region" description="Acidic residues" evidence="1">
    <location>
        <begin position="695"/>
        <end position="734"/>
    </location>
</feature>
<dbReference type="PANTHER" id="PTHR28014">
    <property type="entry name" value="NEGATIVE REGULATOR OF RAS-CAMP PATHWAY"/>
    <property type="match status" value="1"/>
</dbReference>
<feature type="compositionally biased region" description="Acidic residues" evidence="1">
    <location>
        <begin position="463"/>
        <end position="476"/>
    </location>
</feature>
<feature type="region of interest" description="Disordered" evidence="1">
    <location>
        <begin position="110"/>
        <end position="133"/>
    </location>
</feature>